<sequence>MTSFKELTRIEKYAVLASLAVPFLLLTLLLLSIITNLPWFITKSLLCVVIVEFLFVGVSIYGIFAKRPIFVCPVLYGTLGLVFGVIFLSIYALIKNVSLQEYIRFMFEGIFGEQKTVQEDKVPVALVIIVFIVCRLASSHNACLDGLLLQGYKRVQYVDSD</sequence>
<reference evidence="2 3" key="1">
    <citation type="journal article" date="2015" name="Genome Biol.">
        <title>Comparative genomics of Steinernema reveals deeply conserved gene regulatory networks.</title>
        <authorList>
            <person name="Dillman A.R."/>
            <person name="Macchietto M."/>
            <person name="Porter C.F."/>
            <person name="Rogers A."/>
            <person name="Williams B."/>
            <person name="Antoshechkin I."/>
            <person name="Lee M.M."/>
            <person name="Goodwin Z."/>
            <person name="Lu X."/>
            <person name="Lewis E.E."/>
            <person name="Goodrich-Blair H."/>
            <person name="Stock S.P."/>
            <person name="Adams B.J."/>
            <person name="Sternberg P.W."/>
            <person name="Mortazavi A."/>
        </authorList>
    </citation>
    <scope>NUCLEOTIDE SEQUENCE [LARGE SCALE GENOMIC DNA]</scope>
    <source>
        <strain evidence="2 3">ALL</strain>
    </source>
</reference>
<evidence type="ECO:0000256" key="1">
    <source>
        <dbReference type="SAM" id="Phobius"/>
    </source>
</evidence>
<evidence type="ECO:0000313" key="3">
    <source>
        <dbReference type="Proteomes" id="UP000298663"/>
    </source>
</evidence>
<proteinExistence type="predicted"/>
<accession>A0A4U5ML04</accession>
<comment type="caution">
    <text evidence="2">The sequence shown here is derived from an EMBL/GenBank/DDBJ whole genome shotgun (WGS) entry which is preliminary data.</text>
</comment>
<feature type="transmembrane region" description="Helical" evidence="1">
    <location>
        <begin position="74"/>
        <end position="94"/>
    </location>
</feature>
<keyword evidence="1" id="KW-0472">Membrane</keyword>
<dbReference type="AlphaFoldDB" id="A0A4U5ML04"/>
<name>A0A4U5ML04_STECR</name>
<evidence type="ECO:0000313" key="2">
    <source>
        <dbReference type="EMBL" id="TKR70136.1"/>
    </source>
</evidence>
<gene>
    <name evidence="2" type="ORF">L596_022196</name>
</gene>
<reference evidence="2 3" key="2">
    <citation type="journal article" date="2019" name="G3 (Bethesda)">
        <title>Hybrid Assembly of the Genome of the Entomopathogenic Nematode Steinernema carpocapsae Identifies the X-Chromosome.</title>
        <authorList>
            <person name="Serra L."/>
            <person name="Macchietto M."/>
            <person name="Macias-Munoz A."/>
            <person name="McGill C.J."/>
            <person name="Rodriguez I.M."/>
            <person name="Rodriguez B."/>
            <person name="Murad R."/>
            <person name="Mortazavi A."/>
        </authorList>
    </citation>
    <scope>NUCLEOTIDE SEQUENCE [LARGE SCALE GENOMIC DNA]</scope>
    <source>
        <strain evidence="2 3">ALL</strain>
    </source>
</reference>
<protein>
    <submittedName>
        <fullName evidence="2">Uncharacterized protein</fullName>
    </submittedName>
</protein>
<feature type="transmembrane region" description="Helical" evidence="1">
    <location>
        <begin position="124"/>
        <end position="144"/>
    </location>
</feature>
<organism evidence="2 3">
    <name type="scientific">Steinernema carpocapsae</name>
    <name type="common">Entomopathogenic nematode</name>
    <dbReference type="NCBI Taxonomy" id="34508"/>
    <lineage>
        <taxon>Eukaryota</taxon>
        <taxon>Metazoa</taxon>
        <taxon>Ecdysozoa</taxon>
        <taxon>Nematoda</taxon>
        <taxon>Chromadorea</taxon>
        <taxon>Rhabditida</taxon>
        <taxon>Tylenchina</taxon>
        <taxon>Panagrolaimomorpha</taxon>
        <taxon>Strongyloidoidea</taxon>
        <taxon>Steinernematidae</taxon>
        <taxon>Steinernema</taxon>
    </lineage>
</organism>
<dbReference type="EMBL" id="AZBU02000007">
    <property type="protein sequence ID" value="TKR70136.1"/>
    <property type="molecule type" value="Genomic_DNA"/>
</dbReference>
<feature type="transmembrane region" description="Helical" evidence="1">
    <location>
        <begin position="40"/>
        <end position="62"/>
    </location>
</feature>
<keyword evidence="3" id="KW-1185">Reference proteome</keyword>
<keyword evidence="1" id="KW-1133">Transmembrane helix</keyword>
<dbReference type="Proteomes" id="UP000298663">
    <property type="component" value="Unassembled WGS sequence"/>
</dbReference>
<feature type="transmembrane region" description="Helical" evidence="1">
    <location>
        <begin position="12"/>
        <end position="34"/>
    </location>
</feature>
<keyword evidence="1" id="KW-0812">Transmembrane</keyword>